<accession>A0A9W6US36</accession>
<dbReference type="Proteomes" id="UP001165143">
    <property type="component" value="Unassembled WGS sequence"/>
</dbReference>
<proteinExistence type="predicted"/>
<reference evidence="1" key="1">
    <citation type="submission" date="2023-02" db="EMBL/GenBank/DDBJ databases">
        <title>Kitasatospora phosalacinea NBRC 14362.</title>
        <authorList>
            <person name="Ichikawa N."/>
            <person name="Sato H."/>
            <person name="Tonouchi N."/>
        </authorList>
    </citation>
    <scope>NUCLEOTIDE SEQUENCE</scope>
    <source>
        <strain evidence="1">NBRC 14362</strain>
    </source>
</reference>
<comment type="caution">
    <text evidence="1">The sequence shown here is derived from an EMBL/GenBank/DDBJ whole genome shotgun (WGS) entry which is preliminary data.</text>
</comment>
<evidence type="ECO:0000313" key="1">
    <source>
        <dbReference type="EMBL" id="GLW58168.1"/>
    </source>
</evidence>
<dbReference type="RefSeq" id="WP_033253086.1">
    <property type="nucleotide sequence ID" value="NZ_BSRX01000048.1"/>
</dbReference>
<name>A0A9W6US36_9ACTN</name>
<dbReference type="EMBL" id="BSRX01000048">
    <property type="protein sequence ID" value="GLW58168.1"/>
    <property type="molecule type" value="Genomic_DNA"/>
</dbReference>
<evidence type="ECO:0000313" key="2">
    <source>
        <dbReference type="Proteomes" id="UP001165143"/>
    </source>
</evidence>
<dbReference type="OrthoDB" id="4145444at2"/>
<dbReference type="AlphaFoldDB" id="A0A9W6US36"/>
<protein>
    <submittedName>
        <fullName evidence="1">Uncharacterized protein</fullName>
    </submittedName>
</protein>
<gene>
    <name evidence="1" type="ORF">Kpho01_61790</name>
</gene>
<organism evidence="1 2">
    <name type="scientific">Kitasatospora phosalacinea</name>
    <dbReference type="NCBI Taxonomy" id="2065"/>
    <lineage>
        <taxon>Bacteria</taxon>
        <taxon>Bacillati</taxon>
        <taxon>Actinomycetota</taxon>
        <taxon>Actinomycetes</taxon>
        <taxon>Kitasatosporales</taxon>
        <taxon>Streptomycetaceae</taxon>
        <taxon>Kitasatospora</taxon>
    </lineage>
</organism>
<sequence>MSETADLRLWQIVEDAAAHVTDEAGRFRRGDLEAELRERLAGEDLDVHVRAAAVGKLAGSLVRGFGERRSPKPRRRASMFHPQGILKLGGGVWVWMEHATPTDLLEWGRLSTRNLAKVAVAEADRQDYVAERLDAFRLHSGLTHLGELERAVYGYTGPDPADFGGGGQEP</sequence>